<evidence type="ECO:0000256" key="5">
    <source>
        <dbReference type="ARBA" id="ARBA00022679"/>
    </source>
</evidence>
<evidence type="ECO:0000256" key="8">
    <source>
        <dbReference type="ARBA" id="ARBA00022946"/>
    </source>
</evidence>
<keyword evidence="9" id="KW-0805">Transcription regulation</keyword>
<keyword evidence="4" id="KW-0489">Methyltransferase</keyword>
<evidence type="ECO:0000313" key="15">
    <source>
        <dbReference type="EnsemblMetazoa" id="tetur07g02800.1"/>
    </source>
</evidence>
<evidence type="ECO:0000256" key="11">
    <source>
        <dbReference type="ARBA" id="ARBA00023163"/>
    </source>
</evidence>
<organism evidence="15 16">
    <name type="scientific">Tetranychus urticae</name>
    <name type="common">Two-spotted spider mite</name>
    <dbReference type="NCBI Taxonomy" id="32264"/>
    <lineage>
        <taxon>Eukaryota</taxon>
        <taxon>Metazoa</taxon>
        <taxon>Ecdysozoa</taxon>
        <taxon>Arthropoda</taxon>
        <taxon>Chelicerata</taxon>
        <taxon>Arachnida</taxon>
        <taxon>Acari</taxon>
        <taxon>Acariformes</taxon>
        <taxon>Trombidiformes</taxon>
        <taxon>Prostigmata</taxon>
        <taxon>Eleutherengona</taxon>
        <taxon>Raphignathae</taxon>
        <taxon>Tetranychoidea</taxon>
        <taxon>Tetranychidae</taxon>
        <taxon>Tetranychus</taxon>
    </lineage>
</organism>
<dbReference type="EnsemblMetazoa" id="tetur07g02800.1">
    <property type="protein sequence ID" value="tetur07g02800.1"/>
    <property type="gene ID" value="tetur07g02800"/>
</dbReference>
<dbReference type="HOGENOM" id="CLU_043862_0_0_1"/>
<reference evidence="16" key="1">
    <citation type="submission" date="2011-08" db="EMBL/GenBank/DDBJ databases">
        <authorList>
            <person name="Rombauts S."/>
        </authorList>
    </citation>
    <scope>NUCLEOTIDE SEQUENCE</scope>
    <source>
        <strain evidence="16">London</strain>
    </source>
</reference>
<name>T1K8W2_TETUR</name>
<dbReference type="eggNOG" id="ENOG502S0IT">
    <property type="taxonomic scope" value="Eukaryota"/>
</dbReference>
<dbReference type="Gene3D" id="3.40.50.150">
    <property type="entry name" value="Vaccinia Virus protein VP39"/>
    <property type="match status" value="1"/>
</dbReference>
<evidence type="ECO:0000256" key="10">
    <source>
        <dbReference type="ARBA" id="ARBA00023128"/>
    </source>
</evidence>
<reference evidence="15" key="2">
    <citation type="submission" date="2015-06" db="UniProtKB">
        <authorList>
            <consortium name="EnsemblMetazoa"/>
        </authorList>
    </citation>
    <scope>IDENTIFICATION</scope>
</reference>
<proteinExistence type="predicted"/>
<dbReference type="SUPFAM" id="SSF53335">
    <property type="entry name" value="S-adenosyl-L-methionine-dependent methyltransferases"/>
    <property type="match status" value="1"/>
</dbReference>
<protein>
    <recommendedName>
        <fullName evidence="2">Dimethyladenosine transferase 2, mitochondrial</fullName>
    </recommendedName>
    <alternativeName>
        <fullName evidence="12">Mitochondrial 12S rRNA dimethylase 2</fullName>
    </alternativeName>
    <alternativeName>
        <fullName evidence="13">Mitochondrial transcription factor B2</fullName>
    </alternativeName>
    <alternativeName>
        <fullName evidence="14">S-adenosylmethionine-6-N', N'-adenosyl(rRNA) dimethyltransferase 2</fullName>
    </alternativeName>
</protein>
<keyword evidence="3" id="KW-0698">rRNA processing</keyword>
<dbReference type="PANTHER" id="PTHR11727:SF13">
    <property type="entry name" value="DIMETHYLADENOSINE TRANSFERASE 2, MITOCHONDRIAL"/>
    <property type="match status" value="1"/>
</dbReference>
<evidence type="ECO:0000256" key="12">
    <source>
        <dbReference type="ARBA" id="ARBA00029708"/>
    </source>
</evidence>
<dbReference type="GO" id="GO:0005759">
    <property type="term" value="C:mitochondrial matrix"/>
    <property type="evidence" value="ECO:0007669"/>
    <property type="project" value="TreeGrafter"/>
</dbReference>
<dbReference type="STRING" id="32264.T1K8W2"/>
<evidence type="ECO:0000313" key="16">
    <source>
        <dbReference type="Proteomes" id="UP000015104"/>
    </source>
</evidence>
<evidence type="ECO:0000256" key="3">
    <source>
        <dbReference type="ARBA" id="ARBA00022552"/>
    </source>
</evidence>
<keyword evidence="11" id="KW-0804">Transcription</keyword>
<keyword evidence="7" id="KW-0694">RNA-binding</keyword>
<keyword evidence="16" id="KW-1185">Reference proteome</keyword>
<dbReference type="GO" id="GO:0034246">
    <property type="term" value="F:mitochondrial transcription factor activity"/>
    <property type="evidence" value="ECO:0007669"/>
    <property type="project" value="TreeGrafter"/>
</dbReference>
<dbReference type="InterPro" id="IPR029063">
    <property type="entry name" value="SAM-dependent_MTases_sf"/>
</dbReference>
<evidence type="ECO:0000256" key="2">
    <source>
        <dbReference type="ARBA" id="ARBA00018369"/>
    </source>
</evidence>
<dbReference type="GO" id="GO:0006391">
    <property type="term" value="P:transcription initiation at mitochondrial promoter"/>
    <property type="evidence" value="ECO:0007669"/>
    <property type="project" value="TreeGrafter"/>
</dbReference>
<dbReference type="GO" id="GO:0000179">
    <property type="term" value="F:rRNA (adenine-N6,N6-)-dimethyltransferase activity"/>
    <property type="evidence" value="ECO:0007669"/>
    <property type="project" value="TreeGrafter"/>
</dbReference>
<dbReference type="InterPro" id="IPR001737">
    <property type="entry name" value="KsgA/Erm"/>
</dbReference>
<dbReference type="EMBL" id="CAEY01001884">
    <property type="status" value="NOT_ANNOTATED_CDS"/>
    <property type="molecule type" value="Genomic_DNA"/>
</dbReference>
<evidence type="ECO:0000256" key="9">
    <source>
        <dbReference type="ARBA" id="ARBA00023015"/>
    </source>
</evidence>
<dbReference type="GO" id="GO:0003723">
    <property type="term" value="F:RNA binding"/>
    <property type="evidence" value="ECO:0007669"/>
    <property type="project" value="UniProtKB-KW"/>
</dbReference>
<keyword evidence="5" id="KW-0808">Transferase</keyword>
<evidence type="ECO:0000256" key="7">
    <source>
        <dbReference type="ARBA" id="ARBA00022884"/>
    </source>
</evidence>
<evidence type="ECO:0000256" key="14">
    <source>
        <dbReference type="ARBA" id="ARBA00032796"/>
    </source>
</evidence>
<keyword evidence="10" id="KW-0496">Mitochondrion</keyword>
<comment type="subcellular location">
    <subcellularLocation>
        <location evidence="1">Mitochondrion</location>
    </subcellularLocation>
</comment>
<dbReference type="Proteomes" id="UP000015104">
    <property type="component" value="Unassembled WGS sequence"/>
</dbReference>
<evidence type="ECO:0000256" key="13">
    <source>
        <dbReference type="ARBA" id="ARBA00031609"/>
    </source>
</evidence>
<sequence length="383" mass="44111">MLEFSSVKFMNSTSKLLRSCFPVYHHHVNRAYYANRKNNNKLVIPASSERIHLVDAEVIKFTVDSISSDWSKETAIVIDTSPGPGLLLEALLKAGAPKVRGLLHGSSPYKSVLQTLQETYPDRLELRNFDFHNFRSNFKENSGIEGCKRVLDSALETAPVNWTDDPPLKLILTLTPSTERRVLRRLISELTLQSGIYASGRSQLFVFLSEKEYGFMKTKKDVRPIHHQASHILYQSFFQINHLATFNFDCFYPSVNNPKTKNSNPENVHLVSILPKLELPDLISTKDWPDYFYFVKQTMARRRNRIIPFMEKLVSDCGLKLIKNGITVHKAFKDLEPDEFIKLFVEMRSWPEFEVSNLAEATKGFLTENDQYLLQHGFSMNKK</sequence>
<evidence type="ECO:0000256" key="6">
    <source>
        <dbReference type="ARBA" id="ARBA00022691"/>
    </source>
</evidence>
<evidence type="ECO:0000256" key="4">
    <source>
        <dbReference type="ARBA" id="ARBA00022603"/>
    </source>
</evidence>
<dbReference type="PANTHER" id="PTHR11727">
    <property type="entry name" value="DIMETHYLADENOSINE TRANSFERASE"/>
    <property type="match status" value="1"/>
</dbReference>
<keyword evidence="8" id="KW-0809">Transit peptide</keyword>
<evidence type="ECO:0000256" key="1">
    <source>
        <dbReference type="ARBA" id="ARBA00004173"/>
    </source>
</evidence>
<accession>T1K8W2</accession>
<keyword evidence="6" id="KW-0949">S-adenosyl-L-methionine</keyword>
<dbReference type="AlphaFoldDB" id="T1K8W2"/>